<dbReference type="Gene3D" id="3.40.190.10">
    <property type="entry name" value="Periplasmic binding protein-like II"/>
    <property type="match status" value="2"/>
</dbReference>
<dbReference type="PROSITE" id="PS51318">
    <property type="entry name" value="TAT"/>
    <property type="match status" value="1"/>
</dbReference>
<reference evidence="2 3" key="1">
    <citation type="journal article" date="2019" name="Int. J. Syst. Evol. Microbiol.">
        <title>The Global Catalogue of Microorganisms (GCM) 10K type strain sequencing project: providing services to taxonomists for standard genome sequencing and annotation.</title>
        <authorList>
            <consortium name="The Broad Institute Genomics Platform"/>
            <consortium name="The Broad Institute Genome Sequencing Center for Infectious Disease"/>
            <person name="Wu L."/>
            <person name="Ma J."/>
        </authorList>
    </citation>
    <scope>NUCLEOTIDE SEQUENCE [LARGE SCALE GENOMIC DNA]</scope>
    <source>
        <strain evidence="2 3">XZYJ18</strain>
    </source>
</reference>
<dbReference type="GeneID" id="73046181"/>
<evidence type="ECO:0000313" key="3">
    <source>
        <dbReference type="Proteomes" id="UP001595945"/>
    </source>
</evidence>
<evidence type="ECO:0000256" key="1">
    <source>
        <dbReference type="ARBA" id="ARBA00009438"/>
    </source>
</evidence>
<dbReference type="RefSeq" id="WP_254267702.1">
    <property type="nucleotide sequence ID" value="NZ_CP100400.1"/>
</dbReference>
<comment type="caution">
    <text evidence="2">The sequence shown here is derived from an EMBL/GenBank/DDBJ whole genome shotgun (WGS) entry which is preliminary data.</text>
</comment>
<gene>
    <name evidence="2" type="ORF">ACFO9K_00740</name>
</gene>
<dbReference type="CDD" id="cd13540">
    <property type="entry name" value="PBP2_ModA_WtpA"/>
    <property type="match status" value="1"/>
</dbReference>
<dbReference type="SUPFAM" id="SSF53850">
    <property type="entry name" value="Periplasmic binding protein-like II"/>
    <property type="match status" value="1"/>
</dbReference>
<name>A0ABD5PWW6_9EURY</name>
<dbReference type="Proteomes" id="UP001595945">
    <property type="component" value="Unassembled WGS sequence"/>
</dbReference>
<dbReference type="PANTHER" id="PTHR30632:SF16">
    <property type="entry name" value="MOLYBDATE_TUNGSTATE-BINDING PROTEIN WTPA"/>
    <property type="match status" value="1"/>
</dbReference>
<comment type="similarity">
    <text evidence="1">Belongs to the bacterial solute-binding protein 1 family. WtpA subfamily.</text>
</comment>
<proteinExistence type="inferred from homology"/>
<dbReference type="Pfam" id="PF13531">
    <property type="entry name" value="SBP_bac_11"/>
    <property type="match status" value="1"/>
</dbReference>
<organism evidence="2 3">
    <name type="scientific">Halorussus aquaticus</name>
    <dbReference type="NCBI Taxonomy" id="2953748"/>
    <lineage>
        <taxon>Archaea</taxon>
        <taxon>Methanobacteriati</taxon>
        <taxon>Methanobacteriota</taxon>
        <taxon>Stenosarchaea group</taxon>
        <taxon>Halobacteria</taxon>
        <taxon>Halobacteriales</taxon>
        <taxon>Haladaptataceae</taxon>
        <taxon>Halorussus</taxon>
    </lineage>
</organism>
<dbReference type="AlphaFoldDB" id="A0ABD5PWW6"/>
<dbReference type="PANTHER" id="PTHR30632">
    <property type="entry name" value="MOLYBDATE-BINDING PERIPLASMIC PROTEIN"/>
    <property type="match status" value="1"/>
</dbReference>
<dbReference type="EMBL" id="JBHSHT010000001">
    <property type="protein sequence ID" value="MFC4822778.1"/>
    <property type="molecule type" value="Genomic_DNA"/>
</dbReference>
<accession>A0ABD5PWW6</accession>
<dbReference type="InterPro" id="IPR006311">
    <property type="entry name" value="TAT_signal"/>
</dbReference>
<dbReference type="InterPro" id="IPR050682">
    <property type="entry name" value="ModA/WtpA"/>
</dbReference>
<sequence length="291" mass="30552">MSSRRNVLRRGAGLLAVGSAAGVGSLSVGSDDGERSADSRTANALVAGSLQTVATGVGGATVEAHGSVACRRLLEDGLRDPDAVALADPRLFDGLAERATVFAANALVVAVNPDSPAAEYAASGGETTDRDDWRGLLADPALALGRTDPDRDPLGYRTVMALDLADGIDAAAVRARSQVFPETGLLRTLEAGGLDAAFAYRNMAVEHDLPFLALPDGIDFSNPRLADEYASASVSLDDRTVSGSPIRYAAHARTDRGRRWVRTLTSARETLRNAGFVVPDGYPRTRKIRGH</sequence>
<keyword evidence="3" id="KW-1185">Reference proteome</keyword>
<evidence type="ECO:0000313" key="2">
    <source>
        <dbReference type="EMBL" id="MFC4822778.1"/>
    </source>
</evidence>
<protein>
    <submittedName>
        <fullName evidence="2">Extracellular solute-binding protein</fullName>
    </submittedName>
</protein>